<evidence type="ECO:0000313" key="2">
    <source>
        <dbReference type="EMBL" id="MDI6103730.1"/>
    </source>
</evidence>
<name>A0ABT6WVS6_9ACTN</name>
<evidence type="ECO:0000313" key="3">
    <source>
        <dbReference type="Proteomes" id="UP001241758"/>
    </source>
</evidence>
<feature type="transmembrane region" description="Helical" evidence="1">
    <location>
        <begin position="90"/>
        <end position="112"/>
    </location>
</feature>
<accession>A0ABT6WVS6</accession>
<proteinExistence type="predicted"/>
<gene>
    <name evidence="2" type="ORF">QLQ12_34460</name>
</gene>
<evidence type="ECO:0008006" key="4">
    <source>
        <dbReference type="Google" id="ProtNLM"/>
    </source>
</evidence>
<protein>
    <recommendedName>
        <fullName evidence="4">Anti-sigma factor</fullName>
    </recommendedName>
</protein>
<keyword evidence="1" id="KW-0472">Membrane</keyword>
<evidence type="ECO:0000256" key="1">
    <source>
        <dbReference type="SAM" id="Phobius"/>
    </source>
</evidence>
<keyword evidence="1" id="KW-0812">Transmembrane</keyword>
<dbReference type="Proteomes" id="UP001241758">
    <property type="component" value="Unassembled WGS sequence"/>
</dbReference>
<keyword evidence="1" id="KW-1133">Transmembrane helix</keyword>
<organism evidence="2 3">
    <name type="scientific">Actinoplanes sandaracinus</name>
    <dbReference type="NCBI Taxonomy" id="3045177"/>
    <lineage>
        <taxon>Bacteria</taxon>
        <taxon>Bacillati</taxon>
        <taxon>Actinomycetota</taxon>
        <taxon>Actinomycetes</taxon>
        <taxon>Micromonosporales</taxon>
        <taxon>Micromonosporaceae</taxon>
        <taxon>Actinoplanes</taxon>
    </lineage>
</organism>
<keyword evidence="3" id="KW-1185">Reference proteome</keyword>
<comment type="caution">
    <text evidence="2">The sequence shown here is derived from an EMBL/GenBank/DDBJ whole genome shotgun (WGS) entry which is preliminary data.</text>
</comment>
<reference evidence="2 3" key="1">
    <citation type="submission" date="2023-05" db="EMBL/GenBank/DDBJ databases">
        <title>Actinoplanes sp. NEAU-A12 genome sequencing.</title>
        <authorList>
            <person name="Wang Z.-S."/>
        </authorList>
    </citation>
    <scope>NUCLEOTIDE SEQUENCE [LARGE SCALE GENOMIC DNA]</scope>
    <source>
        <strain evidence="2 3">NEAU-A12</strain>
    </source>
</reference>
<dbReference type="EMBL" id="JASCTH010000027">
    <property type="protein sequence ID" value="MDI6103730.1"/>
    <property type="molecule type" value="Genomic_DNA"/>
</dbReference>
<dbReference type="RefSeq" id="WP_282764946.1">
    <property type="nucleotide sequence ID" value="NZ_JASCTH010000027.1"/>
</dbReference>
<sequence length="354" mass="37254">MASHPSEGLLRRLLDEPDGVADVDRDHVGACPECRSRMDAASADALLVASALRCDADVDVDAGWQRLRGALTEPAPKVATRKKFTLRSPVIAVVGVMALLGGASAAAAGDWFQIFRAEKIAPVTVDQADLVRLPDLSAFGTLTVVEKPNLRRVEDAREAREVTGLPSPLVDDLPQGVTGAPQFTVGDRIRGVFRFDAEKARQATGQALPAPPAGMENSEFSLTAGPGMAAVWPEARGVPALIVGRVAAPKGFSTGIPFETARDYLLSLPGLPAGVADQLRSFTKEPTTLPLIVKSGTETSFTTDVNGLPATVLATRDGTLAAVVWVDKGYVTGVGGSLSTDEVLEVARALRWKK</sequence>